<organism evidence="3 4">
    <name type="scientific">Thermogutta terrifontis</name>
    <dbReference type="NCBI Taxonomy" id="1331910"/>
    <lineage>
        <taxon>Bacteria</taxon>
        <taxon>Pseudomonadati</taxon>
        <taxon>Planctomycetota</taxon>
        <taxon>Planctomycetia</taxon>
        <taxon>Pirellulales</taxon>
        <taxon>Thermoguttaceae</taxon>
        <taxon>Thermogutta</taxon>
    </lineage>
</organism>
<evidence type="ECO:0000313" key="4">
    <source>
        <dbReference type="Proteomes" id="UP000215086"/>
    </source>
</evidence>
<protein>
    <submittedName>
        <fullName evidence="3">Phage protein</fullName>
    </submittedName>
</protein>
<feature type="domain" description="Terminase large subunit gp17-like C-terminal" evidence="2">
    <location>
        <begin position="388"/>
        <end position="535"/>
    </location>
</feature>
<dbReference type="KEGG" id="ttf:THTE_0528"/>
<dbReference type="RefSeq" id="WP_095413827.1">
    <property type="nucleotide sequence ID" value="NZ_CP018477.1"/>
</dbReference>
<dbReference type="Proteomes" id="UP000215086">
    <property type="component" value="Chromosome"/>
</dbReference>
<gene>
    <name evidence="3" type="ORF">THTE_0528</name>
</gene>
<keyword evidence="4" id="KW-1185">Reference proteome</keyword>
<dbReference type="Pfam" id="PF17289">
    <property type="entry name" value="Terminase_6C"/>
    <property type="match status" value="1"/>
</dbReference>
<name>A0A286RAZ4_9BACT</name>
<dbReference type="Gene3D" id="3.30.420.240">
    <property type="match status" value="1"/>
</dbReference>
<evidence type="ECO:0000313" key="3">
    <source>
        <dbReference type="EMBL" id="ASV73130.1"/>
    </source>
</evidence>
<dbReference type="AlphaFoldDB" id="A0A286RAZ4"/>
<proteinExistence type="predicted"/>
<sequence>MILANHRKIDMVRGNTTDREDGPDMPDILHDIPWMSQAFRWLRQSLAREHSRARKRLQMSGISRCLLDWARFFLPHHFALPPSRMHEVVARYLVRAVEHRGLRLNVLAPRGSAKSTLASLAYPLWCLLEGHEPYIWLVSDSRHQARAHLENIKRELESNERLKSHYGRLSDPGPVWRADRITLSSGATLEAFGTGQRMRGRRHRSDRPTLILADDLQNDGHIISPRQREHSRTWFHGTLLAAGSPQTNVIHLATALHWDALGLQLAQTPGWKTLLFRAIERFPTRMDLWSQWENLYSDLRDPQAPQHAREFYERHRAEMDEGAVVLWPQREDLYQLMCQRAEMGAAAFAREKQNHPVSPESCEWPEDYFDEAIWFDTWPEQHRLCVVAVDPSQGKDSRRGDFSAVVVLMIDARGQMYVEADLARRPVPQLVADTVAWCRRFPVDALGVEANQFQELLAEPLEAEFRRQGLVGFSPWMIHNHTSKVVRIRRLGPFLARRMLRFRRNSAGTRLLVEQLRMFPTANHDDGPDALEMAIRLAAELLRSPGETHTISRMSVE</sequence>
<dbReference type="Gene3D" id="3.40.50.300">
    <property type="entry name" value="P-loop containing nucleotide triphosphate hydrolases"/>
    <property type="match status" value="1"/>
</dbReference>
<dbReference type="InterPro" id="IPR035421">
    <property type="entry name" value="Terminase_6C"/>
</dbReference>
<evidence type="ECO:0000256" key="1">
    <source>
        <dbReference type="ARBA" id="ARBA00022612"/>
    </source>
</evidence>
<evidence type="ECO:0000259" key="2">
    <source>
        <dbReference type="Pfam" id="PF17289"/>
    </source>
</evidence>
<dbReference type="EMBL" id="CP018477">
    <property type="protein sequence ID" value="ASV73130.1"/>
    <property type="molecule type" value="Genomic_DNA"/>
</dbReference>
<keyword evidence="1" id="KW-1188">Viral release from host cell</keyword>
<dbReference type="OrthoDB" id="378710at2"/>
<dbReference type="InterPro" id="IPR027417">
    <property type="entry name" value="P-loop_NTPase"/>
</dbReference>
<accession>A0A286RAZ4</accession>
<reference evidence="3 4" key="1">
    <citation type="journal article" name="Front. Microbiol.">
        <title>Sugar Metabolism of the First Thermophilic Planctomycete Thermogutta terrifontis: Comparative Genomic and Transcriptomic Approaches.</title>
        <authorList>
            <person name="Elcheninov A.G."/>
            <person name="Menzel P."/>
            <person name="Gudbergsdottir S.R."/>
            <person name="Slesarev A.I."/>
            <person name="Kadnikov V.V."/>
            <person name="Krogh A."/>
            <person name="Bonch-Osmolovskaya E.A."/>
            <person name="Peng X."/>
            <person name="Kublanov I.V."/>
        </authorList>
    </citation>
    <scope>NUCLEOTIDE SEQUENCE [LARGE SCALE GENOMIC DNA]</scope>
    <source>
        <strain evidence="3 4">R1</strain>
    </source>
</reference>